<dbReference type="Pfam" id="PF01979">
    <property type="entry name" value="Amidohydro_1"/>
    <property type="match status" value="1"/>
</dbReference>
<name>A0A7V5PQ09_CALAY</name>
<evidence type="ECO:0000313" key="7">
    <source>
        <dbReference type="EMBL" id="HHJ53126.1"/>
    </source>
</evidence>
<dbReference type="GO" id="GO:0006145">
    <property type="term" value="P:purine nucleobase catabolic process"/>
    <property type="evidence" value="ECO:0007669"/>
    <property type="project" value="TreeGrafter"/>
</dbReference>
<dbReference type="EMBL" id="DROD01000514">
    <property type="protein sequence ID" value="HHJ53126.1"/>
    <property type="molecule type" value="Genomic_DNA"/>
</dbReference>
<evidence type="ECO:0000256" key="5">
    <source>
        <dbReference type="ARBA" id="ARBA00022801"/>
    </source>
</evidence>
<comment type="function">
    <text evidence="2">Catalyzes the reversible cyclization of carbamoyl aspartate to dihydroorotate.</text>
</comment>
<dbReference type="GO" id="GO:0004038">
    <property type="term" value="F:allantoinase activity"/>
    <property type="evidence" value="ECO:0007669"/>
    <property type="project" value="TreeGrafter"/>
</dbReference>
<dbReference type="PANTHER" id="PTHR43668">
    <property type="entry name" value="ALLANTOINASE"/>
    <property type="match status" value="1"/>
</dbReference>
<evidence type="ECO:0000256" key="4">
    <source>
        <dbReference type="ARBA" id="ARBA00022723"/>
    </source>
</evidence>
<comment type="similarity">
    <text evidence="3">Belongs to the metallo-dependent hydrolases superfamily. DHOase family. Class I DHOase subfamily.</text>
</comment>
<dbReference type="InterPro" id="IPR006680">
    <property type="entry name" value="Amidohydro-rel"/>
</dbReference>
<sequence>MLIKNARWLTPTGAFGRGTIRIEQGRIAELNARSGAREGESVFDARGMLILPGAIDPHVHFREPGQIYKEGIANASRAALKGGVTTVLDMPNNKPPCSTATRLAEKKELFRKKCLVNWGLHFHASHRMEEDVAGQVKAVKIYMAKSSALPAITEPEELEHIFRSYPVISIHAEDETAFAHDLPPDAPHHVRRPVAAVSRALEKIEQALKRMESPQCPRVIICHMNTKVEVDWLTRMKNEGFDVWGETAPHYLYFTQEDYMAKGAFYQVNPPLRTEQDRQALLQALSDGRIDFIGTDHAPHSPEEKKSDVPPSGIAGIEWLTPLMLHLVDEGKLSWERLHRVLNAGAAECYAIENRSGIAPGNFADLVFVKEFRKPDLEEQVQTRVGVNLYESWTLNWRVMATMVNGEFKYRDGVFVSRTTGMEV</sequence>
<dbReference type="InterPro" id="IPR002195">
    <property type="entry name" value="Dihydroorotase_CS"/>
</dbReference>
<keyword evidence="5" id="KW-0378">Hydrolase</keyword>
<dbReference type="SUPFAM" id="SSF51556">
    <property type="entry name" value="Metallo-dependent hydrolases"/>
    <property type="match status" value="1"/>
</dbReference>
<dbReference type="GO" id="GO:0046872">
    <property type="term" value="F:metal ion binding"/>
    <property type="evidence" value="ECO:0007669"/>
    <property type="project" value="UniProtKB-KW"/>
</dbReference>
<dbReference type="InterPro" id="IPR050138">
    <property type="entry name" value="DHOase/Allantoinase_Hydrolase"/>
</dbReference>
<evidence type="ECO:0000256" key="3">
    <source>
        <dbReference type="ARBA" id="ARBA00010286"/>
    </source>
</evidence>
<evidence type="ECO:0000256" key="1">
    <source>
        <dbReference type="ARBA" id="ARBA00001947"/>
    </source>
</evidence>
<gene>
    <name evidence="7" type="ORF">ENJ89_08015</name>
</gene>
<comment type="caution">
    <text evidence="7">The sequence shown here is derived from an EMBL/GenBank/DDBJ whole genome shotgun (WGS) entry which is preliminary data.</text>
</comment>
<dbReference type="InterPro" id="IPR011059">
    <property type="entry name" value="Metal-dep_hydrolase_composite"/>
</dbReference>
<dbReference type="Proteomes" id="UP000886124">
    <property type="component" value="Unassembled WGS sequence"/>
</dbReference>
<dbReference type="GO" id="GO:0005737">
    <property type="term" value="C:cytoplasm"/>
    <property type="evidence" value="ECO:0007669"/>
    <property type="project" value="TreeGrafter"/>
</dbReference>
<protein>
    <recommendedName>
        <fullName evidence="6">Amidohydrolase-related domain-containing protein</fullName>
    </recommendedName>
</protein>
<dbReference type="PROSITE" id="PS00482">
    <property type="entry name" value="DIHYDROOROTASE_1"/>
    <property type="match status" value="1"/>
</dbReference>
<dbReference type="AlphaFoldDB" id="A0A7V5PQ09"/>
<feature type="domain" description="Amidohydrolase-related" evidence="6">
    <location>
        <begin position="50"/>
        <end position="407"/>
    </location>
</feature>
<dbReference type="SUPFAM" id="SSF51338">
    <property type="entry name" value="Composite domain of metallo-dependent hydrolases"/>
    <property type="match status" value="1"/>
</dbReference>
<dbReference type="PANTHER" id="PTHR43668:SF4">
    <property type="entry name" value="ALLANTOINASE"/>
    <property type="match status" value="1"/>
</dbReference>
<comment type="cofactor">
    <cofactor evidence="1">
        <name>Zn(2+)</name>
        <dbReference type="ChEBI" id="CHEBI:29105"/>
    </cofactor>
</comment>
<proteinExistence type="inferred from homology"/>
<dbReference type="InterPro" id="IPR032466">
    <property type="entry name" value="Metal_Hydrolase"/>
</dbReference>
<dbReference type="PROSITE" id="PS00483">
    <property type="entry name" value="DIHYDROOROTASE_2"/>
    <property type="match status" value="1"/>
</dbReference>
<evidence type="ECO:0000256" key="2">
    <source>
        <dbReference type="ARBA" id="ARBA00002368"/>
    </source>
</evidence>
<dbReference type="Gene3D" id="3.20.20.140">
    <property type="entry name" value="Metal-dependent hydrolases"/>
    <property type="match status" value="1"/>
</dbReference>
<reference evidence="7" key="1">
    <citation type="journal article" date="2020" name="mSystems">
        <title>Genome- and Community-Level Interaction Insights into Carbon Utilization and Element Cycling Functions of Hydrothermarchaeota in Hydrothermal Sediment.</title>
        <authorList>
            <person name="Zhou Z."/>
            <person name="Liu Y."/>
            <person name="Xu W."/>
            <person name="Pan J."/>
            <person name="Luo Z.H."/>
            <person name="Li M."/>
        </authorList>
    </citation>
    <scope>NUCLEOTIDE SEQUENCE [LARGE SCALE GENOMIC DNA]</scope>
    <source>
        <strain evidence="7">HyVt-527</strain>
    </source>
</reference>
<accession>A0A7V5PQ09</accession>
<evidence type="ECO:0000259" key="6">
    <source>
        <dbReference type="Pfam" id="PF01979"/>
    </source>
</evidence>
<keyword evidence="4" id="KW-0479">Metal-binding</keyword>
<organism evidence="7">
    <name type="scientific">Caldithrix abyssi</name>
    <dbReference type="NCBI Taxonomy" id="187145"/>
    <lineage>
        <taxon>Bacteria</taxon>
        <taxon>Pseudomonadati</taxon>
        <taxon>Calditrichota</taxon>
        <taxon>Calditrichia</taxon>
        <taxon>Calditrichales</taxon>
        <taxon>Calditrichaceae</taxon>
        <taxon>Caldithrix</taxon>
    </lineage>
</organism>